<dbReference type="RefSeq" id="XP_001361689.4">
    <property type="nucleotide sequence ID" value="XM_001361652.5"/>
</dbReference>
<dbReference type="InterPro" id="IPR013604">
    <property type="entry name" value="7TM_chemorcpt"/>
</dbReference>
<feature type="transmembrane region" description="Helical" evidence="6">
    <location>
        <begin position="77"/>
        <end position="97"/>
    </location>
</feature>
<evidence type="ECO:0000256" key="4">
    <source>
        <dbReference type="ARBA" id="ARBA00022989"/>
    </source>
</evidence>
<dbReference type="AlphaFoldDB" id="A0A6I8UVV7"/>
<keyword evidence="5 6" id="KW-0472">Membrane</keyword>
<evidence type="ECO:0000256" key="5">
    <source>
        <dbReference type="ARBA" id="ARBA00023136"/>
    </source>
</evidence>
<evidence type="ECO:0000256" key="1">
    <source>
        <dbReference type="ARBA" id="ARBA00004651"/>
    </source>
</evidence>
<evidence type="ECO:0000256" key="2">
    <source>
        <dbReference type="ARBA" id="ARBA00022475"/>
    </source>
</evidence>
<dbReference type="GO" id="GO:0050909">
    <property type="term" value="P:sensory perception of taste"/>
    <property type="evidence" value="ECO:0007669"/>
    <property type="project" value="InterPro"/>
</dbReference>
<sequence>MVHVSLLRFYFELSRLIGLCNLHYDPPHHRLVLNHVPTVVYCLVLDVAYVLIMPFAFSLLVGNIYGCKQLGMFDTVYNVMGQAKLFSMLVLIGGVWLRRCRMEGLGNEYLKLLFHFRSAALNHVRRLCLWKVTLTSSRFVMLIQILLTPNSLMHCKYTLDRTGVAPFYLAAMGYALIMELMVTYVDVTVYMIHVSGNWLISSMTERLQEMIDDVEVLPKRLGRPRDMGLRQILSAWLLLWHRCLHLDDLLRQLRDIFQWQILFNLGTTYIFSIATVFRLWIYIDYSKDFSLWTCLIMLFVFLAHHCEVMMQFSIFHTNTSKWRKLQEQLQHLWFLNQSQNGAGLTAEVVLSRKLEFAILYLNRKLQARPQRVRHLHILGLFDLSRASGHAMTSSVFSNALVLCQIAYKIYG</sequence>
<evidence type="ECO:0000313" key="7">
    <source>
        <dbReference type="Proteomes" id="UP000001819"/>
    </source>
</evidence>
<keyword evidence="2 6" id="KW-1003">Cell membrane</keyword>
<comment type="function">
    <text evidence="6">Gustatory receptor which mediates acceptance or avoidance behavior, depending on its substrates.</text>
</comment>
<dbReference type="Proteomes" id="UP000001819">
    <property type="component" value="Chromosome 3"/>
</dbReference>
<evidence type="ECO:0000313" key="8">
    <source>
        <dbReference type="RefSeq" id="XP_001361689.4"/>
    </source>
</evidence>
<accession>A0A6I8UVV7</accession>
<keyword evidence="3 6" id="KW-0812">Transmembrane</keyword>
<reference evidence="7" key="1">
    <citation type="submission" date="2024-06" db="UniProtKB">
        <authorList>
            <consortium name="RefSeq"/>
        </authorList>
    </citation>
    <scope>NUCLEOTIDE SEQUENCE [LARGE SCALE GENOMIC DNA]</scope>
    <source>
        <strain evidence="7">MV2-25</strain>
    </source>
</reference>
<dbReference type="KEGG" id="dpo:4805261"/>
<organism evidence="7 8">
    <name type="scientific">Drosophila pseudoobscura pseudoobscura</name>
    <name type="common">Fruit fly</name>
    <dbReference type="NCBI Taxonomy" id="46245"/>
    <lineage>
        <taxon>Eukaryota</taxon>
        <taxon>Metazoa</taxon>
        <taxon>Ecdysozoa</taxon>
        <taxon>Arthropoda</taxon>
        <taxon>Hexapoda</taxon>
        <taxon>Insecta</taxon>
        <taxon>Pterygota</taxon>
        <taxon>Neoptera</taxon>
        <taxon>Endopterygota</taxon>
        <taxon>Diptera</taxon>
        <taxon>Brachycera</taxon>
        <taxon>Muscomorpha</taxon>
        <taxon>Ephydroidea</taxon>
        <taxon>Drosophilidae</taxon>
        <taxon>Drosophila</taxon>
        <taxon>Sophophora</taxon>
    </lineage>
</organism>
<dbReference type="InParanoid" id="A0A6I8UVV7"/>
<gene>
    <name evidence="8" type="primary">Gr58c</name>
</gene>
<keyword evidence="7" id="KW-1185">Reference proteome</keyword>
<feature type="transmembrane region" description="Helical" evidence="6">
    <location>
        <begin position="289"/>
        <end position="315"/>
    </location>
</feature>
<feature type="transmembrane region" description="Helical" evidence="6">
    <location>
        <begin position="167"/>
        <end position="192"/>
    </location>
</feature>
<evidence type="ECO:0000256" key="6">
    <source>
        <dbReference type="RuleBase" id="RU363108"/>
    </source>
</evidence>
<comment type="subcellular location">
    <subcellularLocation>
        <location evidence="1 6">Cell membrane</location>
        <topology evidence="1 6">Multi-pass membrane protein</topology>
    </subcellularLocation>
</comment>
<comment type="caution">
    <text evidence="6">Lacks conserved residue(s) required for the propagation of feature annotation.</text>
</comment>
<reference evidence="8" key="2">
    <citation type="submission" date="2025-08" db="UniProtKB">
        <authorList>
            <consortium name="RefSeq"/>
        </authorList>
    </citation>
    <scope>IDENTIFICATION</scope>
    <source>
        <strain evidence="8">MV-25-SWS-2005</strain>
        <tissue evidence="8">Whole body</tissue>
    </source>
</reference>
<comment type="similarity">
    <text evidence="6">Belongs to the insect chemoreceptor superfamily. Gustatory receptor (GR) family.</text>
</comment>
<name>A0A6I8UVV7_DROPS</name>
<feature type="transmembrane region" description="Helical" evidence="6">
    <location>
        <begin position="261"/>
        <end position="283"/>
    </location>
</feature>
<dbReference type="Pfam" id="PF08395">
    <property type="entry name" value="7tm_7"/>
    <property type="match status" value="1"/>
</dbReference>
<dbReference type="GO" id="GO:0005886">
    <property type="term" value="C:plasma membrane"/>
    <property type="evidence" value="ECO:0007669"/>
    <property type="project" value="UniProtKB-SubCell"/>
</dbReference>
<keyword evidence="4 6" id="KW-1133">Transmembrane helix</keyword>
<feature type="transmembrane region" description="Helical" evidence="6">
    <location>
        <begin position="127"/>
        <end position="147"/>
    </location>
</feature>
<keyword evidence="6" id="KW-0807">Transducer</keyword>
<proteinExistence type="inferred from homology"/>
<keyword evidence="6 8" id="KW-0675">Receptor</keyword>
<dbReference type="GO" id="GO:0007165">
    <property type="term" value="P:signal transduction"/>
    <property type="evidence" value="ECO:0007669"/>
    <property type="project" value="UniProtKB-KW"/>
</dbReference>
<feature type="transmembrane region" description="Helical" evidence="6">
    <location>
        <begin position="39"/>
        <end position="65"/>
    </location>
</feature>
<protein>
    <recommendedName>
        <fullName evidence="6">Gustatory receptor</fullName>
    </recommendedName>
</protein>
<dbReference type="FunCoup" id="A0A6I8UVV7">
    <property type="interactions" value="14"/>
</dbReference>
<evidence type="ECO:0000256" key="3">
    <source>
        <dbReference type="ARBA" id="ARBA00022692"/>
    </source>
</evidence>